<dbReference type="Proteomes" id="UP000017836">
    <property type="component" value="Unassembled WGS sequence"/>
</dbReference>
<dbReference type="Gramene" id="ERN04711">
    <property type="protein sequence ID" value="ERN04711"/>
    <property type="gene ID" value="AMTR_s00076p00187720"/>
</dbReference>
<feature type="compositionally biased region" description="Basic residues" evidence="1">
    <location>
        <begin position="216"/>
        <end position="226"/>
    </location>
</feature>
<feature type="region of interest" description="Disordered" evidence="1">
    <location>
        <begin position="216"/>
        <end position="235"/>
    </location>
</feature>
<keyword evidence="3" id="KW-1185">Reference proteome</keyword>
<protein>
    <submittedName>
        <fullName evidence="2">Uncharacterized protein</fullName>
    </submittedName>
</protein>
<evidence type="ECO:0000313" key="3">
    <source>
        <dbReference type="Proteomes" id="UP000017836"/>
    </source>
</evidence>
<dbReference type="PANTHER" id="PTHR38357">
    <property type="entry name" value="EXPRESSED PROTEIN"/>
    <property type="match status" value="1"/>
</dbReference>
<evidence type="ECO:0000256" key="1">
    <source>
        <dbReference type="SAM" id="MobiDB-lite"/>
    </source>
</evidence>
<dbReference type="Pfam" id="PF12843">
    <property type="entry name" value="QSregVF_b"/>
    <property type="match status" value="1"/>
</dbReference>
<sequence length="267" mass="30632">MAARDMVIDFGKYKGTMLGTLPSKYLRWLCKNLRAGDYLEWAKRADEVLEDPVYLDRIEWEQADALLTGNSNIRVEYPISHRLLELSQRFEWDNDNADGWKRIDFSLLGTSKGARIPRIRDRKGFSSHNTMLRRQSNVGSAQMMDREVFPLKNNLGSAHMRDGEVFSSKRDEGFTQTRNIEVFSSKKNKGSSHIGSRVPHGADGEESGLREELLRRRREGRRGRQRFRNEELRASGDGLEEKSALGGVFNPFPGRESLLMKMNIIPP</sequence>
<reference evidence="3" key="1">
    <citation type="journal article" date="2013" name="Science">
        <title>The Amborella genome and the evolution of flowering plants.</title>
        <authorList>
            <consortium name="Amborella Genome Project"/>
        </authorList>
    </citation>
    <scope>NUCLEOTIDE SEQUENCE [LARGE SCALE GENOMIC DNA]</scope>
</reference>
<name>W1PAV4_AMBTC</name>
<feature type="region of interest" description="Disordered" evidence="1">
    <location>
        <begin position="185"/>
        <end position="211"/>
    </location>
</feature>
<dbReference type="eggNOG" id="ENOG502S0FX">
    <property type="taxonomic scope" value="Eukaryota"/>
</dbReference>
<dbReference type="OMA" id="NIRVEYP"/>
<evidence type="ECO:0000313" key="2">
    <source>
        <dbReference type="EMBL" id="ERN04711.1"/>
    </source>
</evidence>
<dbReference type="PANTHER" id="PTHR38357:SF1">
    <property type="entry name" value="EXPRESSED PROTEIN"/>
    <property type="match status" value="1"/>
</dbReference>
<accession>W1PAV4</accession>
<dbReference type="EMBL" id="KI394182">
    <property type="protein sequence ID" value="ERN04711.1"/>
    <property type="molecule type" value="Genomic_DNA"/>
</dbReference>
<organism evidence="2 3">
    <name type="scientific">Amborella trichopoda</name>
    <dbReference type="NCBI Taxonomy" id="13333"/>
    <lineage>
        <taxon>Eukaryota</taxon>
        <taxon>Viridiplantae</taxon>
        <taxon>Streptophyta</taxon>
        <taxon>Embryophyta</taxon>
        <taxon>Tracheophyta</taxon>
        <taxon>Spermatophyta</taxon>
        <taxon>Magnoliopsida</taxon>
        <taxon>Amborellales</taxon>
        <taxon>Amborellaceae</taxon>
        <taxon>Amborella</taxon>
    </lineage>
</organism>
<gene>
    <name evidence="2" type="ORF">AMTR_s00076p00187720</name>
</gene>
<feature type="compositionally biased region" description="Basic and acidic residues" evidence="1">
    <location>
        <begin position="200"/>
        <end position="211"/>
    </location>
</feature>
<dbReference type="HOGENOM" id="CLU_058134_0_0_1"/>
<proteinExistence type="predicted"/>
<dbReference type="InterPro" id="IPR024530">
    <property type="entry name" value="QSregVF_b"/>
</dbReference>
<dbReference type="AlphaFoldDB" id="W1PAV4"/>